<evidence type="ECO:0000313" key="4">
    <source>
        <dbReference type="Proteomes" id="UP001139150"/>
    </source>
</evidence>
<protein>
    <recommendedName>
        <fullName evidence="5">SGNH/GDSL hydrolase family protein</fullName>
    </recommendedName>
</protein>
<keyword evidence="4" id="KW-1185">Reference proteome</keyword>
<keyword evidence="2" id="KW-0812">Transmembrane</keyword>
<dbReference type="Proteomes" id="UP001139150">
    <property type="component" value="Unassembled WGS sequence"/>
</dbReference>
<dbReference type="Gene3D" id="3.40.50.1110">
    <property type="entry name" value="SGNH hydrolase"/>
    <property type="match status" value="1"/>
</dbReference>
<name>A0A9X2CTH2_9BACI</name>
<reference evidence="3" key="1">
    <citation type="submission" date="2022-02" db="EMBL/GenBank/DDBJ databases">
        <title>Halalkalibacter sp. nov. isolated from Lonar Lake, India.</title>
        <authorList>
            <person name="Joshi A."/>
            <person name="Thite S."/>
            <person name="Lodha T."/>
        </authorList>
    </citation>
    <scope>NUCLEOTIDE SEQUENCE</scope>
    <source>
        <strain evidence="3">MEB205</strain>
    </source>
</reference>
<feature type="coiled-coil region" evidence="1">
    <location>
        <begin position="155"/>
        <end position="182"/>
    </location>
</feature>
<comment type="caution">
    <text evidence="3">The sequence shown here is derived from an EMBL/GenBank/DDBJ whole genome shotgun (WGS) entry which is preliminary data.</text>
</comment>
<evidence type="ECO:0000256" key="2">
    <source>
        <dbReference type="SAM" id="Phobius"/>
    </source>
</evidence>
<organism evidence="3 4">
    <name type="scientific">Halalkalibacter alkaliphilus</name>
    <dbReference type="NCBI Taxonomy" id="2917993"/>
    <lineage>
        <taxon>Bacteria</taxon>
        <taxon>Bacillati</taxon>
        <taxon>Bacillota</taxon>
        <taxon>Bacilli</taxon>
        <taxon>Bacillales</taxon>
        <taxon>Bacillaceae</taxon>
        <taxon>Halalkalibacter</taxon>
    </lineage>
</organism>
<dbReference type="RefSeq" id="WP_250096853.1">
    <property type="nucleotide sequence ID" value="NZ_JAKRYL010000012.1"/>
</dbReference>
<sequence length="245" mass="28285">MRKIMYYAIILTSIIIIFLGYFHYEDKLATIAADAEDIELELPSEPFQEEEVESQYELGGLLEEVAKQNEEEEEFLLMVIGSSAVSSTEEDSSMPQLLLPQFKTLLPTQNVALTVIDVQEATSSEVLANNYIEKVIKNNPDLLVIEPFLLNDYDQLSIEDSLENLETVMSELTEELSDTLIVLSPPHPLEDDKYLRFTDKMKAFAIEQKYLYADHWEAWPAKANELPKEKWHSIWTDYLMDFFVN</sequence>
<evidence type="ECO:0008006" key="5">
    <source>
        <dbReference type="Google" id="ProtNLM"/>
    </source>
</evidence>
<dbReference type="InterPro" id="IPR036514">
    <property type="entry name" value="SGNH_hydro_sf"/>
</dbReference>
<dbReference type="SUPFAM" id="SSF52266">
    <property type="entry name" value="SGNH hydrolase"/>
    <property type="match status" value="1"/>
</dbReference>
<keyword evidence="2" id="KW-0472">Membrane</keyword>
<gene>
    <name evidence="3" type="ORF">MF646_12585</name>
</gene>
<evidence type="ECO:0000313" key="3">
    <source>
        <dbReference type="EMBL" id="MCL7747960.1"/>
    </source>
</evidence>
<keyword evidence="1" id="KW-0175">Coiled coil</keyword>
<proteinExistence type="predicted"/>
<accession>A0A9X2CTH2</accession>
<dbReference type="EMBL" id="JAKRYL010000012">
    <property type="protein sequence ID" value="MCL7747960.1"/>
    <property type="molecule type" value="Genomic_DNA"/>
</dbReference>
<evidence type="ECO:0000256" key="1">
    <source>
        <dbReference type="SAM" id="Coils"/>
    </source>
</evidence>
<feature type="transmembrane region" description="Helical" evidence="2">
    <location>
        <begin position="5"/>
        <end position="24"/>
    </location>
</feature>
<dbReference type="AlphaFoldDB" id="A0A9X2CTH2"/>
<keyword evidence="2" id="KW-1133">Transmembrane helix</keyword>